<proteinExistence type="predicted"/>
<reference evidence="2" key="1">
    <citation type="submission" date="2019-12" db="EMBL/GenBank/DDBJ databases">
        <title>An insight into the sialome of adult female Ixodes ricinus ticks feeding for 6 days.</title>
        <authorList>
            <person name="Perner J."/>
            <person name="Ribeiro J.M.C."/>
        </authorList>
    </citation>
    <scope>NUCLEOTIDE SEQUENCE</scope>
    <source>
        <strain evidence="2">Semi-engorged</strain>
        <tissue evidence="2">Salivary glands</tissue>
    </source>
</reference>
<keyword evidence="1" id="KW-0732">Signal</keyword>
<organism evidence="2">
    <name type="scientific">Ixodes ricinus</name>
    <name type="common">Common tick</name>
    <name type="synonym">Acarus ricinus</name>
    <dbReference type="NCBI Taxonomy" id="34613"/>
    <lineage>
        <taxon>Eukaryota</taxon>
        <taxon>Metazoa</taxon>
        <taxon>Ecdysozoa</taxon>
        <taxon>Arthropoda</taxon>
        <taxon>Chelicerata</taxon>
        <taxon>Arachnida</taxon>
        <taxon>Acari</taxon>
        <taxon>Parasitiformes</taxon>
        <taxon>Ixodida</taxon>
        <taxon>Ixodoidea</taxon>
        <taxon>Ixodidae</taxon>
        <taxon>Ixodinae</taxon>
        <taxon>Ixodes</taxon>
    </lineage>
</organism>
<evidence type="ECO:0000313" key="2">
    <source>
        <dbReference type="EMBL" id="MXU89052.1"/>
    </source>
</evidence>
<dbReference type="EMBL" id="GIFC01006969">
    <property type="protein sequence ID" value="MXU89052.1"/>
    <property type="molecule type" value="Transcribed_RNA"/>
</dbReference>
<dbReference type="AlphaFoldDB" id="A0A6B0U904"/>
<name>A0A6B0U904_IXORI</name>
<evidence type="ECO:0000256" key="1">
    <source>
        <dbReference type="SAM" id="SignalP"/>
    </source>
</evidence>
<feature type="signal peptide" evidence="1">
    <location>
        <begin position="1"/>
        <end position="29"/>
    </location>
</feature>
<protein>
    <submittedName>
        <fullName evidence="2">Putative secreted protein</fullName>
    </submittedName>
</protein>
<sequence>MHWQLTSKKLAPLLSRKFLLLMTPALSAALSLAGCSRPRDRPRHLLSPVPNKTAPHCLKIVGFTAFPWELSSFLFLLFPQLSSPIANFIEKMLHLWATLHKIAAR</sequence>
<feature type="chain" id="PRO_5025408978" evidence="1">
    <location>
        <begin position="30"/>
        <end position="105"/>
    </location>
</feature>
<accession>A0A6B0U904</accession>